<evidence type="ECO:0000313" key="1">
    <source>
        <dbReference type="EMBL" id="WAE51221.1"/>
    </source>
</evidence>
<dbReference type="RefSeq" id="WP_267930835.1">
    <property type="nucleotide sequence ID" value="NZ_CP113257.1"/>
</dbReference>
<dbReference type="InterPro" id="IPR058601">
    <property type="entry name" value="Phage_phiTE_015-like"/>
</dbReference>
<proteinExistence type="predicted"/>
<accession>A0AA47HXZ8</accession>
<sequence length="106" mass="11671">MQHTDKAIAEFEAWAGGEAFGLSPAHFEKDEAGEYINYPTQCYWLVWQASRAKLVIELPPAIPMPDEDSYDDPDEFEQAEALALTANGMRHACRAAIEAAGVTVRG</sequence>
<dbReference type="EMBL" id="CP113257">
    <property type="protein sequence ID" value="WAE51221.1"/>
    <property type="molecule type" value="Genomic_DNA"/>
</dbReference>
<gene>
    <name evidence="1" type="ORF">OSV15_16260</name>
</gene>
<name>A0AA47HXZ8_9GAMM</name>
<dbReference type="Proteomes" id="UP001164632">
    <property type="component" value="Chromosome"/>
</dbReference>
<dbReference type="Pfam" id="PF26207">
    <property type="entry name" value="Phage_phiTE_015"/>
    <property type="match status" value="1"/>
</dbReference>
<reference evidence="1" key="1">
    <citation type="submission" date="2022-11" db="EMBL/GenBank/DDBJ databases">
        <title>Genomic of Pseudomonas TF18.</title>
        <authorList>
            <person name="Liu T."/>
        </authorList>
    </citation>
    <scope>NUCLEOTIDE SEQUENCE</scope>
    <source>
        <strain evidence="1">TF18</strain>
    </source>
</reference>
<protein>
    <submittedName>
        <fullName evidence="1">Uncharacterized protein</fullName>
    </submittedName>
</protein>
<dbReference type="AlphaFoldDB" id="A0AA47HXZ8"/>
<organism evidence="1 2">
    <name type="scientific">Stutzerimonas frequens</name>
    <dbReference type="NCBI Taxonomy" id="2968969"/>
    <lineage>
        <taxon>Bacteria</taxon>
        <taxon>Pseudomonadati</taxon>
        <taxon>Pseudomonadota</taxon>
        <taxon>Gammaproteobacteria</taxon>
        <taxon>Pseudomonadales</taxon>
        <taxon>Pseudomonadaceae</taxon>
        <taxon>Stutzerimonas</taxon>
    </lineage>
</organism>
<evidence type="ECO:0000313" key="2">
    <source>
        <dbReference type="Proteomes" id="UP001164632"/>
    </source>
</evidence>